<feature type="domain" description="AB hydrolase-1" evidence="2">
    <location>
        <begin position="107"/>
        <end position="231"/>
    </location>
</feature>
<accession>A0AAN8P3L8</accession>
<feature type="region of interest" description="Disordered" evidence="1">
    <location>
        <begin position="49"/>
        <end position="68"/>
    </location>
</feature>
<dbReference type="InterPro" id="IPR000073">
    <property type="entry name" value="AB_hydrolase_1"/>
</dbReference>
<sequence length="370" mass="40357">MISDLNFIYSSSDSLFPRFNKSIFRALTEKLNAGEAQSTIGFEIDSMAEPEASTGAPQSPPPTQNAWKDPVETLTLKDGRTLGYARYGAQADPKTLPVFYLNGTPGCHLEALLVDQVAERLGIPVISTDRPGFGRSTFHVGRSLLSWPQDIIELADHLDIPKFGVLGLSGGGPYALACLHSIPRERLVAATVVSGIYPVSLGTAGMMWQTRLLLWVASYSTWLVEKLIALTMGPVARSEIKDLIKVMEVQAAALPQPAIDKECMKQVGKDEILIGAYLGSMKEALRPGAKGAAWEFGLFSTDWGFKLEDLDSSRLTLWHGGLDVNVPVGMPDKASKLLPNATYQRMDVDGHVSVIMRHTEDILSNLISRF</sequence>
<protein>
    <recommendedName>
        <fullName evidence="2">AB hydrolase-1 domain-containing protein</fullName>
    </recommendedName>
</protein>
<dbReference type="Pfam" id="PF12697">
    <property type="entry name" value="Abhydrolase_6"/>
    <property type="match status" value="1"/>
</dbReference>
<name>A0AAN8P3L8_9PEZI</name>
<evidence type="ECO:0000256" key="1">
    <source>
        <dbReference type="SAM" id="MobiDB-lite"/>
    </source>
</evidence>
<organism evidence="3 4">
    <name type="scientific">Arthrobotrys conoides</name>
    <dbReference type="NCBI Taxonomy" id="74498"/>
    <lineage>
        <taxon>Eukaryota</taxon>
        <taxon>Fungi</taxon>
        <taxon>Dikarya</taxon>
        <taxon>Ascomycota</taxon>
        <taxon>Pezizomycotina</taxon>
        <taxon>Orbiliomycetes</taxon>
        <taxon>Orbiliales</taxon>
        <taxon>Orbiliaceae</taxon>
        <taxon>Arthrobotrys</taxon>
    </lineage>
</organism>
<dbReference type="AlphaFoldDB" id="A0AAN8P3L8"/>
<dbReference type="Gene3D" id="3.40.50.1820">
    <property type="entry name" value="alpha/beta hydrolase"/>
    <property type="match status" value="1"/>
</dbReference>
<comment type="caution">
    <text evidence="3">The sequence shown here is derived from an EMBL/GenBank/DDBJ whole genome shotgun (WGS) entry which is preliminary data.</text>
</comment>
<dbReference type="PANTHER" id="PTHR45763:SF46">
    <property type="entry name" value="AB HYDROLASE-1 DOMAIN-CONTAINING PROTEIN"/>
    <property type="match status" value="1"/>
</dbReference>
<evidence type="ECO:0000259" key="2">
    <source>
        <dbReference type="Pfam" id="PF12697"/>
    </source>
</evidence>
<dbReference type="EMBL" id="JAVHJM010000015">
    <property type="protein sequence ID" value="KAK6497311.1"/>
    <property type="molecule type" value="Genomic_DNA"/>
</dbReference>
<dbReference type="SUPFAM" id="SSF53474">
    <property type="entry name" value="alpha/beta-Hydrolases"/>
    <property type="match status" value="1"/>
</dbReference>
<proteinExistence type="predicted"/>
<keyword evidence="4" id="KW-1185">Reference proteome</keyword>
<reference evidence="3 4" key="1">
    <citation type="submission" date="2019-10" db="EMBL/GenBank/DDBJ databases">
        <authorList>
            <person name="Palmer J.M."/>
        </authorList>
    </citation>
    <scope>NUCLEOTIDE SEQUENCE [LARGE SCALE GENOMIC DNA]</scope>
    <source>
        <strain evidence="3 4">TWF506</strain>
    </source>
</reference>
<evidence type="ECO:0000313" key="4">
    <source>
        <dbReference type="Proteomes" id="UP001307849"/>
    </source>
</evidence>
<gene>
    <name evidence="3" type="ORF">TWF506_004784</name>
</gene>
<dbReference type="PANTHER" id="PTHR45763">
    <property type="entry name" value="HYDROLASE, ALPHA/BETA FOLD FAMILY PROTEIN, EXPRESSED-RELATED"/>
    <property type="match status" value="1"/>
</dbReference>
<dbReference type="InterPro" id="IPR029058">
    <property type="entry name" value="AB_hydrolase_fold"/>
</dbReference>
<dbReference type="Proteomes" id="UP001307849">
    <property type="component" value="Unassembled WGS sequence"/>
</dbReference>
<evidence type="ECO:0000313" key="3">
    <source>
        <dbReference type="EMBL" id="KAK6497311.1"/>
    </source>
</evidence>